<keyword evidence="1 3" id="KW-0413">Isomerase</keyword>
<dbReference type="SUPFAM" id="SSF109998">
    <property type="entry name" value="Triger factor/SurA peptide-binding domain-like"/>
    <property type="match status" value="1"/>
</dbReference>
<evidence type="ECO:0000259" key="2">
    <source>
        <dbReference type="PROSITE" id="PS50198"/>
    </source>
</evidence>
<dbReference type="InterPro" id="IPR023058">
    <property type="entry name" value="PPIase_PpiC_CS"/>
</dbReference>
<reference evidence="3 4" key="1">
    <citation type="submission" date="2010-08" db="EMBL/GenBank/DDBJ databases">
        <title>Complete sequence of Clostridium cellulovorans 743B.</title>
        <authorList>
            <consortium name="US DOE Joint Genome Institute"/>
            <person name="Lucas S."/>
            <person name="Copeland A."/>
            <person name="Lapidus A."/>
            <person name="Cheng J.-F."/>
            <person name="Bruce D."/>
            <person name="Goodwin L."/>
            <person name="Pitluck S."/>
            <person name="Chertkov O."/>
            <person name="Detter J.C."/>
            <person name="Han C."/>
            <person name="Tapia R."/>
            <person name="Land M."/>
            <person name="Hauser L."/>
            <person name="Chang Y.-J."/>
            <person name="Jeffries C."/>
            <person name="Kyrpides N."/>
            <person name="Ivanova N."/>
            <person name="Mikhailova N."/>
            <person name="Hemme C.L."/>
            <person name="Woyke T."/>
        </authorList>
    </citation>
    <scope>NUCLEOTIDE SEQUENCE [LARGE SCALE GENOMIC DNA]</scope>
    <source>
        <strain evidence="4">ATCC 35296 / DSM 3052 / OCM 3 / 743B</strain>
    </source>
</reference>
<dbReference type="SUPFAM" id="SSF54534">
    <property type="entry name" value="FKBP-like"/>
    <property type="match status" value="1"/>
</dbReference>
<dbReference type="Gene3D" id="1.10.8.1040">
    <property type="match status" value="1"/>
</dbReference>
<accession>D9SNN7</accession>
<dbReference type="eggNOG" id="COG0760">
    <property type="taxonomic scope" value="Bacteria"/>
</dbReference>
<dbReference type="InterPro" id="IPR000297">
    <property type="entry name" value="PPIase_PpiC"/>
</dbReference>
<dbReference type="Proteomes" id="UP000002730">
    <property type="component" value="Chromosome"/>
</dbReference>
<dbReference type="InterPro" id="IPR050245">
    <property type="entry name" value="PrsA_foldase"/>
</dbReference>
<evidence type="ECO:0000313" key="4">
    <source>
        <dbReference type="Proteomes" id="UP000002730"/>
    </source>
</evidence>
<dbReference type="Pfam" id="PF13616">
    <property type="entry name" value="Rotamase_3"/>
    <property type="match status" value="1"/>
</dbReference>
<feature type="domain" description="PpiC" evidence="2">
    <location>
        <begin position="113"/>
        <end position="202"/>
    </location>
</feature>
<name>D9SNN7_CLOC7</name>
<dbReference type="RefSeq" id="WP_010075363.1">
    <property type="nucleotide sequence ID" value="NC_014393.1"/>
</dbReference>
<gene>
    <name evidence="3" type="ordered locus">Clocel_0119</name>
</gene>
<dbReference type="AlphaFoldDB" id="D9SNN7"/>
<dbReference type="STRING" id="573061.Clocel_0119"/>
<keyword evidence="1" id="KW-0697">Rotamase</keyword>
<dbReference type="EMBL" id="CP002160">
    <property type="protein sequence ID" value="ADL49908.1"/>
    <property type="molecule type" value="Genomic_DNA"/>
</dbReference>
<dbReference type="PANTHER" id="PTHR47245:SF2">
    <property type="entry name" value="PEPTIDYL-PROLYL CIS-TRANS ISOMERASE HP_0175-RELATED"/>
    <property type="match status" value="1"/>
</dbReference>
<dbReference type="PANTHER" id="PTHR47245">
    <property type="entry name" value="PEPTIDYLPROLYL ISOMERASE"/>
    <property type="match status" value="1"/>
</dbReference>
<dbReference type="OrthoDB" id="14196at2"/>
<evidence type="ECO:0000313" key="3">
    <source>
        <dbReference type="EMBL" id="ADL49908.1"/>
    </source>
</evidence>
<dbReference type="InterPro" id="IPR027304">
    <property type="entry name" value="Trigger_fact/SurA_dom_sf"/>
</dbReference>
<dbReference type="PROSITE" id="PS50198">
    <property type="entry name" value="PPIC_PPIASE_2"/>
    <property type="match status" value="1"/>
</dbReference>
<dbReference type="InterPro" id="IPR046357">
    <property type="entry name" value="PPIase_dom_sf"/>
</dbReference>
<protein>
    <submittedName>
        <fullName evidence="3">PpiC-type peptidyl-prolyl cis-trans isomerase</fullName>
    </submittedName>
</protein>
<keyword evidence="4" id="KW-1185">Reference proteome</keyword>
<organism evidence="3 4">
    <name type="scientific">Clostridium cellulovorans (strain ATCC 35296 / DSM 3052 / OCM 3 / 743B)</name>
    <dbReference type="NCBI Taxonomy" id="573061"/>
    <lineage>
        <taxon>Bacteria</taxon>
        <taxon>Bacillati</taxon>
        <taxon>Bacillota</taxon>
        <taxon>Clostridia</taxon>
        <taxon>Eubacteriales</taxon>
        <taxon>Clostridiaceae</taxon>
        <taxon>Clostridium</taxon>
    </lineage>
</organism>
<dbReference type="PROSITE" id="PS01096">
    <property type="entry name" value="PPIC_PPIASE_1"/>
    <property type="match status" value="1"/>
</dbReference>
<dbReference type="KEGG" id="ccb:Clocel_0119"/>
<dbReference type="HOGENOM" id="CLU_034646_1_2_9"/>
<dbReference type="GO" id="GO:0003755">
    <property type="term" value="F:peptidyl-prolyl cis-trans isomerase activity"/>
    <property type="evidence" value="ECO:0007669"/>
    <property type="project" value="UniProtKB-KW"/>
</dbReference>
<proteinExistence type="predicted"/>
<dbReference type="Gene3D" id="3.10.50.40">
    <property type="match status" value="1"/>
</dbReference>
<evidence type="ECO:0000256" key="1">
    <source>
        <dbReference type="PROSITE-ProRule" id="PRU00278"/>
    </source>
</evidence>
<sequence length="247" mass="28577">MDNKVLAVVKNKEITEQNINELIVRMPDQQRMYYDTEQGRARLLEELVSVEVFYNYALELKLDESPAFLEQLEGAKRQMLFPIAADEVTKDVEIADQDVADFYKNNRELFKKPELATASHILVDSEEKAQEIKAEIEAGLSFADAAAKYSTCPSNQRGGDLGQFQKGQMVPEFEEVAFTLPINKLSDPVKTQFGYHLIKVTDFQPEMIQDFDEVQVAIKEKMLQDRRQYKFLEKVDELKKLYNVEYK</sequence>